<evidence type="ECO:0000313" key="9">
    <source>
        <dbReference type="Proteomes" id="UP001152795"/>
    </source>
</evidence>
<dbReference type="Proteomes" id="UP001152795">
    <property type="component" value="Unassembled WGS sequence"/>
</dbReference>
<dbReference type="OrthoDB" id="5974093at2759"/>
<keyword evidence="6 7" id="KW-0472">Membrane</keyword>
<comment type="caution">
    <text evidence="8">The sequence shown here is derived from an EMBL/GenBank/DDBJ whole genome shotgun (WGS) entry which is preliminary data.</text>
</comment>
<keyword evidence="4 7" id="KW-0812">Transmembrane</keyword>
<protein>
    <recommendedName>
        <fullName evidence="7">XK-related protein</fullName>
    </recommendedName>
</protein>
<evidence type="ECO:0000256" key="7">
    <source>
        <dbReference type="RuleBase" id="RU910716"/>
    </source>
</evidence>
<dbReference type="GO" id="GO:0005886">
    <property type="term" value="C:plasma membrane"/>
    <property type="evidence" value="ECO:0007669"/>
    <property type="project" value="UniProtKB-SubCell"/>
</dbReference>
<feature type="transmembrane region" description="Helical" evidence="7">
    <location>
        <begin position="7"/>
        <end position="31"/>
    </location>
</feature>
<comment type="subcellular location">
    <subcellularLocation>
        <location evidence="1">Cell membrane</location>
        <topology evidence="1">Multi-pass membrane protein</topology>
    </subcellularLocation>
    <subcellularLocation>
        <location evidence="7">Membrane</location>
        <topology evidence="7">Multi-pass membrane protein</topology>
    </subcellularLocation>
</comment>
<evidence type="ECO:0000313" key="8">
    <source>
        <dbReference type="EMBL" id="CAB4021715.1"/>
    </source>
</evidence>
<gene>
    <name evidence="8" type="ORF">PACLA_8A064012</name>
</gene>
<evidence type="ECO:0000256" key="5">
    <source>
        <dbReference type="ARBA" id="ARBA00022989"/>
    </source>
</evidence>
<feature type="transmembrane region" description="Helical" evidence="7">
    <location>
        <begin position="260"/>
        <end position="279"/>
    </location>
</feature>
<feature type="transmembrane region" description="Helical" evidence="7">
    <location>
        <begin position="166"/>
        <end position="185"/>
    </location>
</feature>
<dbReference type="PANTHER" id="PTHR16024">
    <property type="entry name" value="XK-RELATED PROTEIN"/>
    <property type="match status" value="1"/>
</dbReference>
<feature type="transmembrane region" description="Helical" evidence="7">
    <location>
        <begin position="325"/>
        <end position="347"/>
    </location>
</feature>
<dbReference type="InterPro" id="IPR018629">
    <property type="entry name" value="XK-rel"/>
</dbReference>
<accession>A0A7D9KXJ9</accession>
<dbReference type="EMBL" id="CACRXK020011581">
    <property type="protein sequence ID" value="CAB4021715.1"/>
    <property type="molecule type" value="Genomic_DNA"/>
</dbReference>
<evidence type="ECO:0000256" key="1">
    <source>
        <dbReference type="ARBA" id="ARBA00004651"/>
    </source>
</evidence>
<keyword evidence="9" id="KW-1185">Reference proteome</keyword>
<name>A0A7D9KXJ9_PARCT</name>
<dbReference type="PANTHER" id="PTHR16024:SF6">
    <property type="entry name" value="XK-RELATED PROTEIN"/>
    <property type="match status" value="1"/>
</dbReference>
<feature type="transmembrane region" description="Helical" evidence="7">
    <location>
        <begin position="231"/>
        <end position="254"/>
    </location>
</feature>
<feature type="transmembrane region" description="Helical" evidence="7">
    <location>
        <begin position="359"/>
        <end position="379"/>
    </location>
</feature>
<feature type="transmembrane region" description="Helical" evidence="7">
    <location>
        <begin position="37"/>
        <end position="61"/>
    </location>
</feature>
<proteinExistence type="inferred from homology"/>
<evidence type="ECO:0000256" key="3">
    <source>
        <dbReference type="ARBA" id="ARBA00022475"/>
    </source>
</evidence>
<keyword evidence="5 7" id="KW-1133">Transmembrane helix</keyword>
<keyword evidence="3" id="KW-1003">Cell membrane</keyword>
<evidence type="ECO:0000256" key="2">
    <source>
        <dbReference type="ARBA" id="ARBA00008789"/>
    </source>
</evidence>
<dbReference type="Pfam" id="PF09815">
    <property type="entry name" value="XK-related"/>
    <property type="match status" value="2"/>
</dbReference>
<organism evidence="8 9">
    <name type="scientific">Paramuricea clavata</name>
    <name type="common">Red gorgonian</name>
    <name type="synonym">Violescent sea-whip</name>
    <dbReference type="NCBI Taxonomy" id="317549"/>
    <lineage>
        <taxon>Eukaryota</taxon>
        <taxon>Metazoa</taxon>
        <taxon>Cnidaria</taxon>
        <taxon>Anthozoa</taxon>
        <taxon>Octocorallia</taxon>
        <taxon>Malacalcyonacea</taxon>
        <taxon>Plexauridae</taxon>
        <taxon>Paramuricea</taxon>
    </lineage>
</organism>
<evidence type="ECO:0000256" key="6">
    <source>
        <dbReference type="ARBA" id="ARBA00023136"/>
    </source>
</evidence>
<sequence>MKGKTSLLALLMSFILYFMDIISDIYVAFQYYKNGEIWWSAITLVFVIVPHVIINTYAAYINVNFLWVSARKSFLMWIFQISILTSFKQEFTRWKRENWKNNGNTRDEQHSANVTGLEMHNSRNEQHSADVTLTMHHTFLCLAEAFAESAPQCCLQNYIMIRQWHFPWYTVMSTVLSLFSLAWSITSLETSCKTCQWTCDQSSEWVSVSQGPGTHGSQWGEKKEVKSFPKISLVVFLVAHLCLLVSRLTSLVIFAYVFRYYVFIIVGLHWLLVFTTICVGKKFDQSTKITLILNASLRAYPMVFCLSSSIAKISFRKKISENFRAFIFVFYGILLLENAVMVLLANYSEASHINFLTKITLPSVFVGFLLGVLLLVLYYKCYHPAKIRTEHNVESTTSNKDTCLLKGSKHKDDNFEMKHVKYFVNEGTCYENMEHKI</sequence>
<dbReference type="AlphaFoldDB" id="A0A7D9KXJ9"/>
<evidence type="ECO:0000256" key="4">
    <source>
        <dbReference type="ARBA" id="ARBA00022692"/>
    </source>
</evidence>
<comment type="similarity">
    <text evidence="2 7">Belongs to the XK family.</text>
</comment>
<reference evidence="8" key="1">
    <citation type="submission" date="2020-04" db="EMBL/GenBank/DDBJ databases">
        <authorList>
            <person name="Alioto T."/>
            <person name="Alioto T."/>
            <person name="Gomez Garrido J."/>
        </authorList>
    </citation>
    <scope>NUCLEOTIDE SEQUENCE</scope>
    <source>
        <strain evidence="8">A484AB</strain>
    </source>
</reference>
<dbReference type="InterPro" id="IPR050895">
    <property type="entry name" value="XK-related_scramblase"/>
</dbReference>